<dbReference type="PANTHER" id="PTHR22906:SF21">
    <property type="entry name" value="SEMA DOMAIN-CONTAINING PROTEIN"/>
    <property type="match status" value="1"/>
</dbReference>
<dbReference type="Proteomes" id="UP001652625">
    <property type="component" value="Chromosome 10"/>
</dbReference>
<keyword evidence="2" id="KW-1015">Disulfide bond</keyword>
<keyword evidence="3" id="KW-1185">Reference proteome</keyword>
<gene>
    <name evidence="4" type="primary">LOC136086172</name>
</gene>
<dbReference type="PROSITE" id="PS50092">
    <property type="entry name" value="TSP1"/>
    <property type="match status" value="2"/>
</dbReference>
<evidence type="ECO:0000313" key="4">
    <source>
        <dbReference type="RefSeq" id="XP_065664524.1"/>
    </source>
</evidence>
<proteinExistence type="predicted"/>
<dbReference type="GeneID" id="136086172"/>
<dbReference type="InterPro" id="IPR036383">
    <property type="entry name" value="TSP1_rpt_sf"/>
</dbReference>
<name>A0ABM4CRM7_HYDVU</name>
<dbReference type="PANTHER" id="PTHR22906">
    <property type="entry name" value="PROPERDIN"/>
    <property type="match status" value="1"/>
</dbReference>
<keyword evidence="1" id="KW-0677">Repeat</keyword>
<accession>A0ABM4CRM7</accession>
<dbReference type="InterPro" id="IPR052065">
    <property type="entry name" value="Compl_asym_regulator"/>
</dbReference>
<sequence>MTAKMFLGNKHISKCYIRIDNSDINFIDVLVRKWQSLYDEWSAWSNCSEPCQSNPNVPPFQTRTKQCLGSSTGGVCYGPNFQTASCKVKVSCQGFLSAWQEWSWCSDECRLSNSLPTQTRIRDCVGATFNGNCNGASLIDSRNCHDQIRCPGVISEWSSWSECSASCKSLTNIPMRSRVRSCIGFSTWDSNYTGCYGINKSEQISCNENVGCPGTLVFSSEGTCSHTCQPGFFITPIKYLYYNCIGATLEAGCQGS</sequence>
<dbReference type="Gene3D" id="2.20.100.10">
    <property type="entry name" value="Thrombospondin type-1 (TSP1) repeat"/>
    <property type="match status" value="3"/>
</dbReference>
<dbReference type="InterPro" id="IPR000884">
    <property type="entry name" value="TSP1_rpt"/>
</dbReference>
<evidence type="ECO:0000313" key="3">
    <source>
        <dbReference type="Proteomes" id="UP001652625"/>
    </source>
</evidence>
<reference evidence="4" key="1">
    <citation type="submission" date="2025-08" db="UniProtKB">
        <authorList>
            <consortium name="RefSeq"/>
        </authorList>
    </citation>
    <scope>IDENTIFICATION</scope>
</reference>
<evidence type="ECO:0000256" key="1">
    <source>
        <dbReference type="ARBA" id="ARBA00022737"/>
    </source>
</evidence>
<protein>
    <submittedName>
        <fullName evidence="4">A disintegrin and metalloproteinase with thrombospondin motifs adt-1-like</fullName>
    </submittedName>
</protein>
<dbReference type="SMART" id="SM00209">
    <property type="entry name" value="TSP1"/>
    <property type="match status" value="3"/>
</dbReference>
<dbReference type="RefSeq" id="XP_065664524.1">
    <property type="nucleotide sequence ID" value="XM_065808452.1"/>
</dbReference>
<organism evidence="3 4">
    <name type="scientific">Hydra vulgaris</name>
    <name type="common">Hydra</name>
    <name type="synonym">Hydra attenuata</name>
    <dbReference type="NCBI Taxonomy" id="6087"/>
    <lineage>
        <taxon>Eukaryota</taxon>
        <taxon>Metazoa</taxon>
        <taxon>Cnidaria</taxon>
        <taxon>Hydrozoa</taxon>
        <taxon>Hydroidolina</taxon>
        <taxon>Anthoathecata</taxon>
        <taxon>Aplanulata</taxon>
        <taxon>Hydridae</taxon>
        <taxon>Hydra</taxon>
    </lineage>
</organism>
<evidence type="ECO:0000256" key="2">
    <source>
        <dbReference type="ARBA" id="ARBA00023157"/>
    </source>
</evidence>
<dbReference type="SUPFAM" id="SSF82895">
    <property type="entry name" value="TSP-1 type 1 repeat"/>
    <property type="match status" value="3"/>
</dbReference>